<dbReference type="SUPFAM" id="SSF48452">
    <property type="entry name" value="TPR-like"/>
    <property type="match status" value="1"/>
</dbReference>
<dbReference type="EMBL" id="JACTAG010000002">
    <property type="protein sequence ID" value="MBD3664514.1"/>
    <property type="molecule type" value="Genomic_DNA"/>
</dbReference>
<organism evidence="3 4">
    <name type="scientific">Sulfitobacter aestuariivivens</name>
    <dbReference type="NCBI Taxonomy" id="2766981"/>
    <lineage>
        <taxon>Bacteria</taxon>
        <taxon>Pseudomonadati</taxon>
        <taxon>Pseudomonadota</taxon>
        <taxon>Alphaproteobacteria</taxon>
        <taxon>Rhodobacterales</taxon>
        <taxon>Roseobacteraceae</taxon>
        <taxon>Sulfitobacter</taxon>
    </lineage>
</organism>
<keyword evidence="2" id="KW-0732">Signal</keyword>
<dbReference type="Proteomes" id="UP000635142">
    <property type="component" value="Unassembled WGS sequence"/>
</dbReference>
<evidence type="ECO:0000256" key="2">
    <source>
        <dbReference type="SAM" id="SignalP"/>
    </source>
</evidence>
<proteinExistence type="predicted"/>
<sequence length="172" mass="18607">MKYLALAATLAMPLGAAYAAGGGDETAPTKPKCEKGFVYDKKTKECVEAESSLDTDTLYQTVRELAYAGRYLDAQDVLAVMPQGDDRTLTYLGFTNRKLGHGEIAMDYYRQALAVNPGNILARSYMAQGFVEQGRVADALAELRAIRAYGGAGTWAEASLKKAIATGHTYNY</sequence>
<dbReference type="InterPro" id="IPR019734">
    <property type="entry name" value="TPR_rpt"/>
</dbReference>
<feature type="signal peptide" evidence="2">
    <location>
        <begin position="1"/>
        <end position="19"/>
    </location>
</feature>
<feature type="repeat" description="TPR" evidence="1">
    <location>
        <begin position="86"/>
        <end position="119"/>
    </location>
</feature>
<dbReference type="Gene3D" id="1.25.40.10">
    <property type="entry name" value="Tetratricopeptide repeat domain"/>
    <property type="match status" value="1"/>
</dbReference>
<dbReference type="InterPro" id="IPR011990">
    <property type="entry name" value="TPR-like_helical_dom_sf"/>
</dbReference>
<evidence type="ECO:0000256" key="1">
    <source>
        <dbReference type="PROSITE-ProRule" id="PRU00339"/>
    </source>
</evidence>
<evidence type="ECO:0000313" key="4">
    <source>
        <dbReference type="Proteomes" id="UP000635142"/>
    </source>
</evidence>
<evidence type="ECO:0000313" key="3">
    <source>
        <dbReference type="EMBL" id="MBD3664514.1"/>
    </source>
</evidence>
<accession>A0A927D636</accession>
<evidence type="ECO:0008006" key="5">
    <source>
        <dbReference type="Google" id="ProtNLM"/>
    </source>
</evidence>
<comment type="caution">
    <text evidence="3">The sequence shown here is derived from an EMBL/GenBank/DDBJ whole genome shotgun (WGS) entry which is preliminary data.</text>
</comment>
<dbReference type="PROSITE" id="PS50005">
    <property type="entry name" value="TPR"/>
    <property type="match status" value="1"/>
</dbReference>
<dbReference type="RefSeq" id="WP_191075539.1">
    <property type="nucleotide sequence ID" value="NZ_JACTAG010000002.1"/>
</dbReference>
<reference evidence="3" key="1">
    <citation type="submission" date="2020-08" db="EMBL/GenBank/DDBJ databases">
        <title>Sulfitobacter aestuariivivens sp. nov., isolated from a tidal flat.</title>
        <authorList>
            <person name="Park S."/>
            <person name="Yoon J.-H."/>
        </authorList>
    </citation>
    <scope>NUCLEOTIDE SEQUENCE</scope>
    <source>
        <strain evidence="3">TSTF-M16</strain>
    </source>
</reference>
<keyword evidence="1" id="KW-0802">TPR repeat</keyword>
<protein>
    <recommendedName>
        <fullName evidence="5">Tetratricopeptide repeat protein</fullName>
    </recommendedName>
</protein>
<dbReference type="AlphaFoldDB" id="A0A927D636"/>
<feature type="chain" id="PRO_5037656592" description="Tetratricopeptide repeat protein" evidence="2">
    <location>
        <begin position="20"/>
        <end position="172"/>
    </location>
</feature>
<gene>
    <name evidence="3" type="ORF">H9Q16_11320</name>
</gene>
<keyword evidence="4" id="KW-1185">Reference proteome</keyword>
<name>A0A927D636_9RHOB</name>